<dbReference type="AlphaFoldDB" id="A0A8H5LNV8"/>
<dbReference type="PROSITE" id="PS00063">
    <property type="entry name" value="ALDOKETO_REDUCTASE_3"/>
    <property type="match status" value="1"/>
</dbReference>
<dbReference type="InterPro" id="IPR018170">
    <property type="entry name" value="Aldo/ket_reductase_CS"/>
</dbReference>
<dbReference type="Gene3D" id="3.20.20.100">
    <property type="entry name" value="NADP-dependent oxidoreductase domain"/>
    <property type="match status" value="1"/>
</dbReference>
<dbReference type="GO" id="GO:0016616">
    <property type="term" value="F:oxidoreductase activity, acting on the CH-OH group of donors, NAD or NADP as acceptor"/>
    <property type="evidence" value="ECO:0007669"/>
    <property type="project" value="UniProtKB-ARBA"/>
</dbReference>
<feature type="active site" description="Proton donor" evidence="2">
    <location>
        <position position="56"/>
    </location>
</feature>
<evidence type="ECO:0000313" key="7">
    <source>
        <dbReference type="Proteomes" id="UP000559027"/>
    </source>
</evidence>
<evidence type="ECO:0000259" key="5">
    <source>
        <dbReference type="Pfam" id="PF00248"/>
    </source>
</evidence>
<accession>A0A8H5LNV8</accession>
<dbReference type="CDD" id="cd19071">
    <property type="entry name" value="AKR_AKR1-5-like"/>
    <property type="match status" value="1"/>
</dbReference>
<evidence type="ECO:0000313" key="6">
    <source>
        <dbReference type="EMBL" id="KAF5364117.1"/>
    </source>
</evidence>
<evidence type="ECO:0000256" key="2">
    <source>
        <dbReference type="PIRSR" id="PIRSR000097-1"/>
    </source>
</evidence>
<feature type="binding site" evidence="3">
    <location>
        <position position="112"/>
    </location>
    <ligand>
        <name>substrate</name>
    </ligand>
</feature>
<dbReference type="Pfam" id="PF00248">
    <property type="entry name" value="Aldo_ket_red"/>
    <property type="match status" value="1"/>
</dbReference>
<proteinExistence type="predicted"/>
<comment type="caution">
    <text evidence="6">The sequence shown here is derived from an EMBL/GenBank/DDBJ whole genome shotgun (WGS) entry which is preliminary data.</text>
</comment>
<dbReference type="Proteomes" id="UP000559027">
    <property type="component" value="Unassembled WGS sequence"/>
</dbReference>
<reference evidence="6 7" key="1">
    <citation type="journal article" date="2020" name="ISME J.">
        <title>Uncovering the hidden diversity of litter-decomposition mechanisms in mushroom-forming fungi.</title>
        <authorList>
            <person name="Floudas D."/>
            <person name="Bentzer J."/>
            <person name="Ahren D."/>
            <person name="Johansson T."/>
            <person name="Persson P."/>
            <person name="Tunlid A."/>
        </authorList>
    </citation>
    <scope>NUCLEOTIDE SEQUENCE [LARGE SCALE GENOMIC DNA]</scope>
    <source>
        <strain evidence="6 7">CBS 146.42</strain>
    </source>
</reference>
<dbReference type="EMBL" id="JAACJO010000001">
    <property type="protein sequence ID" value="KAF5364117.1"/>
    <property type="molecule type" value="Genomic_DNA"/>
</dbReference>
<dbReference type="PROSITE" id="PS00798">
    <property type="entry name" value="ALDOKETO_REDUCTASE_1"/>
    <property type="match status" value="1"/>
</dbReference>
<dbReference type="InterPro" id="IPR020471">
    <property type="entry name" value="AKR"/>
</dbReference>
<dbReference type="OrthoDB" id="416253at2759"/>
<sequence>MITERRVMLNDGNTIPFMGHGSWANPDVEAEQVLVKGFIASALKAGYRHIDTALMYKTEKPVGEAIQESGIPREKLYVTTKLPWTRHHRVAESLDESLNNLGMDYVDLYLIHWPQACPEEDGAGWFPKNPDGSIKTTDTVSFLDSWKEMEKLLETGKVRSIGVSNFSIKTLEELLAVARITPAVNQVELHPYINQDELTAYCEKKGIKVMAFAPGGGDPVRQDPVINELAKKYQVTPNQIILAWHVSRSTILIPKSTSAERQIENITLPTLDRKDVEKITKLGRNQRVACGADEFGQILGWSYERLGW</sequence>
<gene>
    <name evidence="6" type="ORF">D9756_000931</name>
</gene>
<dbReference type="FunFam" id="3.20.20.100:FF:000002">
    <property type="entry name" value="2,5-diketo-D-gluconic acid reductase A"/>
    <property type="match status" value="1"/>
</dbReference>
<evidence type="ECO:0000256" key="4">
    <source>
        <dbReference type="PIRSR" id="PIRSR000097-3"/>
    </source>
</evidence>
<keyword evidence="1" id="KW-0560">Oxidoreductase</keyword>
<dbReference type="PANTHER" id="PTHR11732">
    <property type="entry name" value="ALDO/KETO REDUCTASE"/>
    <property type="match status" value="1"/>
</dbReference>
<feature type="site" description="Lowers pKa of active site Tyr" evidence="4">
    <location>
        <position position="81"/>
    </location>
</feature>
<dbReference type="PROSITE" id="PS00062">
    <property type="entry name" value="ALDOKETO_REDUCTASE_2"/>
    <property type="match status" value="1"/>
</dbReference>
<organism evidence="6 7">
    <name type="scientific">Leucocoprinus leucothites</name>
    <dbReference type="NCBI Taxonomy" id="201217"/>
    <lineage>
        <taxon>Eukaryota</taxon>
        <taxon>Fungi</taxon>
        <taxon>Dikarya</taxon>
        <taxon>Basidiomycota</taxon>
        <taxon>Agaricomycotina</taxon>
        <taxon>Agaricomycetes</taxon>
        <taxon>Agaricomycetidae</taxon>
        <taxon>Agaricales</taxon>
        <taxon>Agaricineae</taxon>
        <taxon>Agaricaceae</taxon>
        <taxon>Leucocoprinus</taxon>
    </lineage>
</organism>
<dbReference type="SUPFAM" id="SSF51430">
    <property type="entry name" value="NAD(P)-linked oxidoreductase"/>
    <property type="match status" value="1"/>
</dbReference>
<keyword evidence="7" id="KW-1185">Reference proteome</keyword>
<name>A0A8H5LNV8_9AGAR</name>
<evidence type="ECO:0000256" key="1">
    <source>
        <dbReference type="ARBA" id="ARBA00023002"/>
    </source>
</evidence>
<dbReference type="PIRSF" id="PIRSF000097">
    <property type="entry name" value="AKR"/>
    <property type="match status" value="1"/>
</dbReference>
<dbReference type="InterPro" id="IPR023210">
    <property type="entry name" value="NADP_OxRdtase_dom"/>
</dbReference>
<evidence type="ECO:0000256" key="3">
    <source>
        <dbReference type="PIRSR" id="PIRSR000097-2"/>
    </source>
</evidence>
<feature type="domain" description="NADP-dependent oxidoreductase" evidence="5">
    <location>
        <begin position="19"/>
        <end position="282"/>
    </location>
</feature>
<dbReference type="PRINTS" id="PR00069">
    <property type="entry name" value="ALDKETRDTASE"/>
</dbReference>
<protein>
    <recommendedName>
        <fullName evidence="5">NADP-dependent oxidoreductase domain-containing protein</fullName>
    </recommendedName>
</protein>
<dbReference type="InterPro" id="IPR036812">
    <property type="entry name" value="NAD(P)_OxRdtase_dom_sf"/>
</dbReference>